<evidence type="ECO:0000313" key="3">
    <source>
        <dbReference type="Proteomes" id="UP000070341"/>
    </source>
</evidence>
<keyword evidence="3" id="KW-1185">Reference proteome</keyword>
<evidence type="ECO:0000313" key="2">
    <source>
        <dbReference type="EMBL" id="KXA97994.1"/>
    </source>
</evidence>
<sequence length="122" mass="13153">MGLLLAPLGVFGITESITTLEGFPVSANFYISSMVIAAIISGIIYGAIYSLFYESIPGEPLRKGVYWGLIVWVIKDISAGMFMVSFGASFLALTFIITGLPMWIVFGVILGAIYERISSQGL</sequence>
<evidence type="ECO:0000256" key="1">
    <source>
        <dbReference type="SAM" id="Phobius"/>
    </source>
</evidence>
<dbReference type="Pfam" id="PF20587">
    <property type="entry name" value="DUF6789"/>
    <property type="match status" value="1"/>
</dbReference>
<keyword evidence="1" id="KW-1133">Transmembrane helix</keyword>
<accession>A0A133UUV5</accession>
<feature type="transmembrane region" description="Helical" evidence="1">
    <location>
        <begin position="29"/>
        <end position="52"/>
    </location>
</feature>
<organism evidence="2 3">
    <name type="scientific">candidate division MSBL1 archaeon SCGC-AAA259M10</name>
    <dbReference type="NCBI Taxonomy" id="1698270"/>
    <lineage>
        <taxon>Archaea</taxon>
        <taxon>Methanobacteriati</taxon>
        <taxon>Methanobacteriota</taxon>
        <taxon>candidate division MSBL1</taxon>
    </lineage>
</organism>
<dbReference type="InterPro" id="IPR046739">
    <property type="entry name" value="DUF6789"/>
</dbReference>
<keyword evidence="1" id="KW-0472">Membrane</keyword>
<proteinExistence type="predicted"/>
<dbReference type="Proteomes" id="UP000070341">
    <property type="component" value="Unassembled WGS sequence"/>
</dbReference>
<dbReference type="AlphaFoldDB" id="A0A133UUV5"/>
<feature type="transmembrane region" description="Helical" evidence="1">
    <location>
        <begin position="64"/>
        <end position="84"/>
    </location>
</feature>
<comment type="caution">
    <text evidence="2">The sequence shown here is derived from an EMBL/GenBank/DDBJ whole genome shotgun (WGS) entry which is preliminary data.</text>
</comment>
<name>A0A133UUV5_9EURY</name>
<reference evidence="2 3" key="1">
    <citation type="journal article" date="2016" name="Sci. Rep.">
        <title>Metabolic traits of an uncultured archaeal lineage -MSBL1- from brine pools of the Red Sea.</title>
        <authorList>
            <person name="Mwirichia R."/>
            <person name="Alam I."/>
            <person name="Rashid M."/>
            <person name="Vinu M."/>
            <person name="Ba-Alawi W."/>
            <person name="Anthony Kamau A."/>
            <person name="Kamanda Ngugi D."/>
            <person name="Goker M."/>
            <person name="Klenk H.P."/>
            <person name="Bajic V."/>
            <person name="Stingl U."/>
        </authorList>
    </citation>
    <scope>NUCLEOTIDE SEQUENCE [LARGE SCALE GENOMIC DNA]</scope>
    <source>
        <strain evidence="2">SCGC-AAA259M10</strain>
    </source>
</reference>
<protein>
    <submittedName>
        <fullName evidence="2">Uncharacterized protein</fullName>
    </submittedName>
</protein>
<feature type="transmembrane region" description="Helical" evidence="1">
    <location>
        <begin position="90"/>
        <end position="114"/>
    </location>
</feature>
<keyword evidence="1" id="KW-0812">Transmembrane</keyword>
<gene>
    <name evidence="2" type="ORF">AKJ40_04995</name>
</gene>
<dbReference type="EMBL" id="LHXU01000125">
    <property type="protein sequence ID" value="KXA97994.1"/>
    <property type="molecule type" value="Genomic_DNA"/>
</dbReference>